<keyword evidence="8" id="KW-0175">Coiled coil</keyword>
<gene>
    <name evidence="15" type="primary">Tao</name>
</gene>
<sequence length="1000" mass="114809">MPSARPGSLKDPEIADLFNKHDPEKIFEDLREIGHGSFGAVYYARCNLTKEIVAIKKMSYTGKQSQEKWQDILKEIRFLRQLNHPNTIEYKGCYLRESTAWLVMEYCVGSASDIIEVHKKPLHEDEIAAICLGVLSGLSYLHSLGRIHRDIKAGNILLTDNGVVKLADFGSAAIKCPANSFVGTPYWMAPEVILAMDEGQYDGKVDVWSLGITCIELAERKPPYFNMNAMSALYHIAQNESPTLPKNDWSDAFCSFVELCLKKMPAERPSSAKLLTHAYVTRPRSDTVLLELIARTKSAVRELDNLNYRKMKKILMVDTCETESAVGDADDQQDDHAGGDSSKSNSITSEHSIHSVGVSAASSQSSSSNSIPAAAQNHHHIAAHHHQQAASAAVAAAMHHHHHPHQQQPPPSWPSGQQNQVVVPPGAVSRNSSRHRNRPPLPNIMHSMNNNVTPTNSASVVPAPAPAPVPPPPISVMPHLNAMGHVGSFASSASSQQAISNAVNDHGPNNFATIRTTSIVTKQQKEHMQEEMHEQMSGYKRMRREHQAHLLKLEEKCKVDMEAHKTALDKEYDTLLHNFTRDLERLETKHQQDVERRAKQTSAAEKKLHKEITLKQEGDRKVYDLNRKKEYKANKERWKRELSMDESTPKRQRDLTLQSQKDNLKQHEAQEEQRMLQAQKQYIELEMRKFKRKRMIMQHEHEDQQLRDELGKKEQQLEQAHAMLLKHHEKTQELEYRQQKSVHQLREEQINKQHDTELHNQKDYMDRIKKELVRKHAVELRQQPKSLKQKELQIRKQFRETCKTQTKQYKRYKAQVLQTTPKEQQKEVIKQLKEEKHRKLTLLGEQYEQSIADMFQSQSYKLDESQVIECQRTHEQLEYELEMLTAYQNKNKKQAQEQRDRERRELENRVSVRRGLLENKMDAELQQFNQERAERLRMKHEKHTKELQAFDNESIALGFSTLSLIEVSREAYADEEGSLSGSMISLAHSNSSTSFPAGSL</sequence>
<dbReference type="EC" id="2.7.11.1" evidence="2"/>
<feature type="region of interest" description="Disordered" evidence="12">
    <location>
        <begin position="588"/>
        <end position="610"/>
    </location>
</feature>
<keyword evidence="14" id="KW-1185">Reference proteome</keyword>
<dbReference type="RefSeq" id="XP_016937079.1">
    <property type="nucleotide sequence ID" value="XM_017081590.4"/>
</dbReference>
<feature type="region of interest" description="Disordered" evidence="12">
    <location>
        <begin position="638"/>
        <end position="668"/>
    </location>
</feature>
<dbReference type="PROSITE" id="PS50011">
    <property type="entry name" value="PROTEIN_KINASE_DOM"/>
    <property type="match status" value="1"/>
</dbReference>
<evidence type="ECO:0000313" key="14">
    <source>
        <dbReference type="Proteomes" id="UP001652628"/>
    </source>
</evidence>
<dbReference type="CTD" id="32948"/>
<keyword evidence="6 15" id="KW-0418">Kinase</keyword>
<dbReference type="SMART" id="SM00220">
    <property type="entry name" value="S_TKc"/>
    <property type="match status" value="1"/>
</dbReference>
<keyword evidence="3" id="KW-0723">Serine/threonine-protein kinase</keyword>
<dbReference type="Gene3D" id="1.10.510.10">
    <property type="entry name" value="Transferase(Phosphotransferase) domain 1"/>
    <property type="match status" value="1"/>
</dbReference>
<feature type="region of interest" description="Disordered" evidence="12">
    <location>
        <begin position="325"/>
        <end position="449"/>
    </location>
</feature>
<dbReference type="Gene3D" id="3.30.200.20">
    <property type="entry name" value="Phosphorylase Kinase, domain 1"/>
    <property type="match status" value="1"/>
</dbReference>
<evidence type="ECO:0000256" key="1">
    <source>
        <dbReference type="ARBA" id="ARBA00008874"/>
    </source>
</evidence>
<keyword evidence="4" id="KW-0808">Transferase</keyword>
<comment type="similarity">
    <text evidence="1">Belongs to the protein kinase superfamily. STE Ser/Thr protein kinase family. STE20 subfamily.</text>
</comment>
<dbReference type="GO" id="GO:0005524">
    <property type="term" value="F:ATP binding"/>
    <property type="evidence" value="ECO:0007669"/>
    <property type="project" value="UniProtKB-UniRule"/>
</dbReference>
<evidence type="ECO:0000259" key="13">
    <source>
        <dbReference type="PROSITE" id="PS50011"/>
    </source>
</evidence>
<evidence type="ECO:0000256" key="2">
    <source>
        <dbReference type="ARBA" id="ARBA00012513"/>
    </source>
</evidence>
<comment type="catalytic activity">
    <reaction evidence="9">
        <text>L-threonyl-[protein] + ATP = O-phospho-L-threonyl-[protein] + ADP + H(+)</text>
        <dbReference type="Rhea" id="RHEA:46608"/>
        <dbReference type="Rhea" id="RHEA-COMP:11060"/>
        <dbReference type="Rhea" id="RHEA-COMP:11605"/>
        <dbReference type="ChEBI" id="CHEBI:15378"/>
        <dbReference type="ChEBI" id="CHEBI:30013"/>
        <dbReference type="ChEBI" id="CHEBI:30616"/>
        <dbReference type="ChEBI" id="CHEBI:61977"/>
        <dbReference type="ChEBI" id="CHEBI:456216"/>
        <dbReference type="EC" id="2.7.11.1"/>
    </reaction>
</comment>
<evidence type="ECO:0000256" key="5">
    <source>
        <dbReference type="ARBA" id="ARBA00022741"/>
    </source>
</evidence>
<dbReference type="AlphaFoldDB" id="A0AB39ZJI7"/>
<evidence type="ECO:0000256" key="11">
    <source>
        <dbReference type="PROSITE-ProRule" id="PRU10141"/>
    </source>
</evidence>
<evidence type="ECO:0000256" key="8">
    <source>
        <dbReference type="ARBA" id="ARBA00023054"/>
    </source>
</evidence>
<dbReference type="PANTHER" id="PTHR47167:SF4">
    <property type="entry name" value="SERINE_THREONINE-PROTEIN KINASE TAO"/>
    <property type="match status" value="1"/>
</dbReference>
<keyword evidence="7 11" id="KW-0067">ATP-binding</keyword>
<dbReference type="InterPro" id="IPR011009">
    <property type="entry name" value="Kinase-like_dom_sf"/>
</dbReference>
<dbReference type="InterPro" id="IPR000719">
    <property type="entry name" value="Prot_kinase_dom"/>
</dbReference>
<reference evidence="15" key="1">
    <citation type="submission" date="2025-08" db="UniProtKB">
        <authorList>
            <consortium name="RefSeq"/>
        </authorList>
    </citation>
    <scope>IDENTIFICATION</scope>
</reference>
<accession>A0AB39ZJI7</accession>
<evidence type="ECO:0000256" key="12">
    <source>
        <dbReference type="SAM" id="MobiDB-lite"/>
    </source>
</evidence>
<feature type="binding site" evidence="11">
    <location>
        <position position="57"/>
    </location>
    <ligand>
        <name>ATP</name>
        <dbReference type="ChEBI" id="CHEBI:30616"/>
    </ligand>
</feature>
<feature type="compositionally biased region" description="Low complexity" evidence="12">
    <location>
        <begin position="359"/>
        <end position="376"/>
    </location>
</feature>
<proteinExistence type="inferred from homology"/>
<comment type="catalytic activity">
    <reaction evidence="10">
        <text>L-seryl-[protein] + ATP = O-phospho-L-seryl-[protein] + ADP + H(+)</text>
        <dbReference type="Rhea" id="RHEA:17989"/>
        <dbReference type="Rhea" id="RHEA-COMP:9863"/>
        <dbReference type="Rhea" id="RHEA-COMP:11604"/>
        <dbReference type="ChEBI" id="CHEBI:15378"/>
        <dbReference type="ChEBI" id="CHEBI:29999"/>
        <dbReference type="ChEBI" id="CHEBI:30616"/>
        <dbReference type="ChEBI" id="CHEBI:83421"/>
        <dbReference type="ChEBI" id="CHEBI:456216"/>
        <dbReference type="EC" id="2.7.11.1"/>
    </reaction>
</comment>
<dbReference type="PANTHER" id="PTHR47167">
    <property type="entry name" value="SERINE/THREONINE-PROTEIN KINASE TAO1-LIKE PROTEIN"/>
    <property type="match status" value="1"/>
</dbReference>
<name>A0AB39ZJI7_DROSZ</name>
<dbReference type="GeneID" id="108015244"/>
<evidence type="ECO:0000256" key="10">
    <source>
        <dbReference type="ARBA" id="ARBA00048679"/>
    </source>
</evidence>
<dbReference type="SUPFAM" id="SSF56112">
    <property type="entry name" value="Protein kinase-like (PK-like)"/>
    <property type="match status" value="1"/>
</dbReference>
<evidence type="ECO:0000256" key="7">
    <source>
        <dbReference type="ARBA" id="ARBA00022840"/>
    </source>
</evidence>
<dbReference type="PROSITE" id="PS00107">
    <property type="entry name" value="PROTEIN_KINASE_ATP"/>
    <property type="match status" value="1"/>
</dbReference>
<dbReference type="GO" id="GO:0004674">
    <property type="term" value="F:protein serine/threonine kinase activity"/>
    <property type="evidence" value="ECO:0007669"/>
    <property type="project" value="UniProtKB-KW"/>
</dbReference>
<dbReference type="FunFam" id="1.10.510.10:FF:000030">
    <property type="entry name" value="Serine/threonine-protein kinase TAO2, putative"/>
    <property type="match status" value="1"/>
</dbReference>
<evidence type="ECO:0000256" key="6">
    <source>
        <dbReference type="ARBA" id="ARBA00022777"/>
    </source>
</evidence>
<feature type="compositionally biased region" description="Low complexity" evidence="12">
    <location>
        <begin position="388"/>
        <end position="397"/>
    </location>
</feature>
<protein>
    <recommendedName>
        <fullName evidence="2">non-specific serine/threonine protein kinase</fullName>
        <ecNumber evidence="2">2.7.11.1</ecNumber>
    </recommendedName>
</protein>
<dbReference type="Pfam" id="PF00069">
    <property type="entry name" value="Pkinase"/>
    <property type="match status" value="1"/>
</dbReference>
<dbReference type="Proteomes" id="UP001652628">
    <property type="component" value="Chromosome X"/>
</dbReference>
<feature type="compositionally biased region" description="Basic residues" evidence="12">
    <location>
        <begin position="377"/>
        <end position="387"/>
    </location>
</feature>
<evidence type="ECO:0000256" key="4">
    <source>
        <dbReference type="ARBA" id="ARBA00022679"/>
    </source>
</evidence>
<evidence type="ECO:0000313" key="15">
    <source>
        <dbReference type="RefSeq" id="XP_016937079.1"/>
    </source>
</evidence>
<feature type="compositionally biased region" description="Basic and acidic residues" evidence="12">
    <location>
        <begin position="638"/>
        <end position="654"/>
    </location>
</feature>
<keyword evidence="5 11" id="KW-0547">Nucleotide-binding</keyword>
<dbReference type="FunFam" id="3.30.200.20:FF:000029">
    <property type="entry name" value="Serine/threonine-protein kinase TAO2, putative"/>
    <property type="match status" value="1"/>
</dbReference>
<dbReference type="CDD" id="cd06607">
    <property type="entry name" value="STKc_TAO"/>
    <property type="match status" value="1"/>
</dbReference>
<organism evidence="14 15">
    <name type="scientific">Drosophila suzukii</name>
    <name type="common">Spotted-wing drosophila fruit fly</name>
    <dbReference type="NCBI Taxonomy" id="28584"/>
    <lineage>
        <taxon>Eukaryota</taxon>
        <taxon>Metazoa</taxon>
        <taxon>Ecdysozoa</taxon>
        <taxon>Arthropoda</taxon>
        <taxon>Hexapoda</taxon>
        <taxon>Insecta</taxon>
        <taxon>Pterygota</taxon>
        <taxon>Neoptera</taxon>
        <taxon>Endopterygota</taxon>
        <taxon>Diptera</taxon>
        <taxon>Brachycera</taxon>
        <taxon>Muscomorpha</taxon>
        <taxon>Ephydroidea</taxon>
        <taxon>Drosophilidae</taxon>
        <taxon>Drosophila</taxon>
        <taxon>Sophophora</taxon>
    </lineage>
</organism>
<feature type="domain" description="Protein kinase" evidence="13">
    <location>
        <begin position="27"/>
        <end position="280"/>
    </location>
</feature>
<dbReference type="InterPro" id="IPR051234">
    <property type="entry name" value="TAO_STE20_kinase"/>
</dbReference>
<evidence type="ECO:0000256" key="9">
    <source>
        <dbReference type="ARBA" id="ARBA00047899"/>
    </source>
</evidence>
<evidence type="ECO:0000256" key="3">
    <source>
        <dbReference type="ARBA" id="ARBA00022527"/>
    </source>
</evidence>
<dbReference type="InterPro" id="IPR017441">
    <property type="entry name" value="Protein_kinase_ATP_BS"/>
</dbReference>
<dbReference type="GO" id="GO:0005737">
    <property type="term" value="C:cytoplasm"/>
    <property type="evidence" value="ECO:0007669"/>
    <property type="project" value="TreeGrafter"/>
</dbReference>